<dbReference type="PANTHER" id="PTHR13271">
    <property type="entry name" value="UNCHARACTERIZED PUTATIVE METHYLTRANSFERASE"/>
    <property type="match status" value="1"/>
</dbReference>
<gene>
    <name evidence="3" type="ORF">SEMRO_1152_G246930.1</name>
</gene>
<dbReference type="Gene3D" id="3.90.1410.10">
    <property type="entry name" value="set domain protein methyltransferase, domain 1"/>
    <property type="match status" value="1"/>
</dbReference>
<dbReference type="PANTHER" id="PTHR13271:SF154">
    <property type="entry name" value="GRIP DOMAIN-CONTAINING PROTEIN"/>
    <property type="match status" value="1"/>
</dbReference>
<feature type="chain" id="PRO_5040456258" evidence="1">
    <location>
        <begin position="22"/>
        <end position="427"/>
    </location>
</feature>
<organism evidence="3 4">
    <name type="scientific">Seminavis robusta</name>
    <dbReference type="NCBI Taxonomy" id="568900"/>
    <lineage>
        <taxon>Eukaryota</taxon>
        <taxon>Sar</taxon>
        <taxon>Stramenopiles</taxon>
        <taxon>Ochrophyta</taxon>
        <taxon>Bacillariophyta</taxon>
        <taxon>Bacillariophyceae</taxon>
        <taxon>Bacillariophycidae</taxon>
        <taxon>Naviculales</taxon>
        <taxon>Naviculaceae</taxon>
        <taxon>Seminavis</taxon>
    </lineage>
</organism>
<dbReference type="InterPro" id="IPR050600">
    <property type="entry name" value="SETD3_SETD6_MTase"/>
</dbReference>
<dbReference type="InterPro" id="IPR001214">
    <property type="entry name" value="SET_dom"/>
</dbReference>
<feature type="signal peptide" evidence="1">
    <location>
        <begin position="1"/>
        <end position="21"/>
    </location>
</feature>
<keyword evidence="1" id="KW-0732">Signal</keyword>
<dbReference type="CDD" id="cd10527">
    <property type="entry name" value="SET_LSMT"/>
    <property type="match status" value="1"/>
</dbReference>
<feature type="domain" description="SET" evidence="2">
    <location>
        <begin position="43"/>
        <end position="282"/>
    </location>
</feature>
<dbReference type="OrthoDB" id="341421at2759"/>
<keyword evidence="4" id="KW-1185">Reference proteome</keyword>
<evidence type="ECO:0000256" key="1">
    <source>
        <dbReference type="SAM" id="SignalP"/>
    </source>
</evidence>
<dbReference type="PROSITE" id="PS50280">
    <property type="entry name" value="SET"/>
    <property type="match status" value="1"/>
</dbReference>
<reference evidence="3" key="1">
    <citation type="submission" date="2020-06" db="EMBL/GenBank/DDBJ databases">
        <authorList>
            <consortium name="Plant Systems Biology data submission"/>
        </authorList>
    </citation>
    <scope>NUCLEOTIDE SEQUENCE</scope>
    <source>
        <strain evidence="3">D6</strain>
    </source>
</reference>
<accession>A0A9N8EIX1</accession>
<dbReference type="SUPFAM" id="SSF82199">
    <property type="entry name" value="SET domain"/>
    <property type="match status" value="1"/>
</dbReference>
<dbReference type="GO" id="GO:0016279">
    <property type="term" value="F:protein-lysine N-methyltransferase activity"/>
    <property type="evidence" value="ECO:0007669"/>
    <property type="project" value="TreeGrafter"/>
</dbReference>
<name>A0A9N8EIX1_9STRA</name>
<protein>
    <submittedName>
        <fullName evidence="3">M protein repeat protein</fullName>
    </submittedName>
</protein>
<evidence type="ECO:0000313" key="4">
    <source>
        <dbReference type="Proteomes" id="UP001153069"/>
    </source>
</evidence>
<comment type="caution">
    <text evidence="3">The sequence shown here is derived from an EMBL/GenBank/DDBJ whole genome shotgun (WGS) entry which is preliminary data.</text>
</comment>
<proteinExistence type="predicted"/>
<dbReference type="Proteomes" id="UP001153069">
    <property type="component" value="Unassembled WGS sequence"/>
</dbReference>
<dbReference type="AlphaFoldDB" id="A0A9N8EIX1"/>
<dbReference type="EMBL" id="CAICTM010001150">
    <property type="protein sequence ID" value="CAB9520989.1"/>
    <property type="molecule type" value="Genomic_DNA"/>
</dbReference>
<sequence length="427" mass="48881">MKVRQAIALLLAISSLHCSQAGSGRDVVALSRWAKEEGIVMHECLEWKQYTTDKGEQEEDWGLVLTKSLPRGTVLLKVPRSLVLDAAVICDKLKSEWVPAQLENAMKALGNYQVHLEKFWIVLQLLRCRKECKNSNNNNRWAPWLAAMPQTFPQFSKAEQACLPFYARYASEYQDAQLDAFCQAAMALQEIDDNNPDDADDLKWAFQAVGSRFWKTAPIKEGIPTTSELVPIGDMFNHRDPPNVAMVHDEEDSITFVYMGDDDDKKDGDDDADHRDLFITYGQESNPHRLLVIFGFVPDETAMPKVWSHLIYSDTNQFSNNIPEMVFDATDGSVSQNVWDAVLYEILQPIEPEEFLQAREENHVKYKPFTADLLNDHVTRQLEELASLRANIDSTTGDNMDLIRQHNDFMTRTFIRVKETLKQYLKN</sequence>
<dbReference type="InterPro" id="IPR046341">
    <property type="entry name" value="SET_dom_sf"/>
</dbReference>
<evidence type="ECO:0000313" key="3">
    <source>
        <dbReference type="EMBL" id="CAB9520989.1"/>
    </source>
</evidence>
<evidence type="ECO:0000259" key="2">
    <source>
        <dbReference type="PROSITE" id="PS50280"/>
    </source>
</evidence>